<protein>
    <submittedName>
        <fullName evidence="2">Uncharacterized protein</fullName>
    </submittedName>
</protein>
<name>A0A1H5VJW9_9BACT</name>
<sequence>MNQLPKLKNFEAPQGYFDKLPDQILAKTKTKKTQNWIGYAAAAVLVLGMAIAWQSGILTPKTQNLSSEELALLYIESQVWTAEDILSMAEDPNAILDQIIEEELPLAEELWAEEEPNWF</sequence>
<proteinExistence type="predicted"/>
<dbReference type="RefSeq" id="WP_103924383.1">
    <property type="nucleotide sequence ID" value="NZ_BBFN01000004.1"/>
</dbReference>
<evidence type="ECO:0000313" key="2">
    <source>
        <dbReference type="EMBL" id="SEF87569.1"/>
    </source>
</evidence>
<reference evidence="3" key="1">
    <citation type="submission" date="2016-10" db="EMBL/GenBank/DDBJ databases">
        <authorList>
            <person name="Varghese N."/>
            <person name="Submissions S."/>
        </authorList>
    </citation>
    <scope>NUCLEOTIDE SEQUENCE [LARGE SCALE GENOMIC DNA]</scope>
    <source>
        <strain evidence="3">DSM 17298</strain>
    </source>
</reference>
<evidence type="ECO:0000256" key="1">
    <source>
        <dbReference type="SAM" id="Phobius"/>
    </source>
</evidence>
<gene>
    <name evidence="2" type="ORF">SAMN03080598_01708</name>
</gene>
<accession>A0A1H5VJW9</accession>
<dbReference type="AlphaFoldDB" id="A0A1H5VJW9"/>
<dbReference type="OrthoDB" id="893763at2"/>
<dbReference type="STRING" id="1120964.GCA_001313265_01265"/>
<evidence type="ECO:0000313" key="3">
    <source>
        <dbReference type="Proteomes" id="UP000236736"/>
    </source>
</evidence>
<keyword evidence="3" id="KW-1185">Reference proteome</keyword>
<dbReference type="Proteomes" id="UP000236736">
    <property type="component" value="Unassembled WGS sequence"/>
</dbReference>
<keyword evidence="1" id="KW-0472">Membrane</keyword>
<keyword evidence="1" id="KW-1133">Transmembrane helix</keyword>
<feature type="transmembrane region" description="Helical" evidence="1">
    <location>
        <begin position="36"/>
        <end position="53"/>
    </location>
</feature>
<keyword evidence="1" id="KW-0812">Transmembrane</keyword>
<dbReference type="EMBL" id="FNVR01000007">
    <property type="protein sequence ID" value="SEF87569.1"/>
    <property type="molecule type" value="Genomic_DNA"/>
</dbReference>
<organism evidence="2 3">
    <name type="scientific">Algoriphagus boritolerans DSM 17298 = JCM 18970</name>
    <dbReference type="NCBI Taxonomy" id="1120964"/>
    <lineage>
        <taxon>Bacteria</taxon>
        <taxon>Pseudomonadati</taxon>
        <taxon>Bacteroidota</taxon>
        <taxon>Cytophagia</taxon>
        <taxon>Cytophagales</taxon>
        <taxon>Cyclobacteriaceae</taxon>
        <taxon>Algoriphagus</taxon>
    </lineage>
</organism>